<dbReference type="InterPro" id="IPR001828">
    <property type="entry name" value="ANF_lig-bd_rcpt"/>
</dbReference>
<dbReference type="InterPro" id="IPR028082">
    <property type="entry name" value="Peripla_BP_I"/>
</dbReference>
<evidence type="ECO:0000256" key="3">
    <source>
        <dbReference type="ARBA" id="ARBA00022989"/>
    </source>
</evidence>
<dbReference type="WBParaSite" id="ASIM_0000873601-mRNA-1">
    <property type="protein sequence ID" value="ASIM_0000873601-mRNA-1"/>
    <property type="gene ID" value="ASIM_0000873601"/>
</dbReference>
<reference evidence="8" key="1">
    <citation type="submission" date="2017-02" db="UniProtKB">
        <authorList>
            <consortium name="WormBaseParasite"/>
        </authorList>
    </citation>
    <scope>IDENTIFICATION</scope>
</reference>
<accession>A0A0M3JM54</accession>
<dbReference type="Proteomes" id="UP000267096">
    <property type="component" value="Unassembled WGS sequence"/>
</dbReference>
<name>A0A0M3JM54_ANISI</name>
<sequence>MAAYWNIPVIGYMASGTKFADKTIYKTLARVSLRTTNSLAQAVASLLKHFGWQKVSELIGLIISADLDLELSLNWTLCHAYVVSSR</sequence>
<keyword evidence="7" id="KW-1185">Reference proteome</keyword>
<evidence type="ECO:0000313" key="6">
    <source>
        <dbReference type="EMBL" id="VDK32291.1"/>
    </source>
</evidence>
<dbReference type="PANTHER" id="PTHR44755:SF8">
    <property type="entry name" value="RECEPTOR LIGAND BINDING REGION DOMAIN-CONTAINING PROTEIN"/>
    <property type="match status" value="1"/>
</dbReference>
<keyword evidence="3" id="KW-1133">Transmembrane helix</keyword>
<dbReference type="AlphaFoldDB" id="A0A0M3JM54"/>
<dbReference type="EMBL" id="UYRR01023177">
    <property type="protein sequence ID" value="VDK32291.1"/>
    <property type="molecule type" value="Genomic_DNA"/>
</dbReference>
<organism evidence="8">
    <name type="scientific">Anisakis simplex</name>
    <name type="common">Herring worm</name>
    <dbReference type="NCBI Taxonomy" id="6269"/>
    <lineage>
        <taxon>Eukaryota</taxon>
        <taxon>Metazoa</taxon>
        <taxon>Ecdysozoa</taxon>
        <taxon>Nematoda</taxon>
        <taxon>Chromadorea</taxon>
        <taxon>Rhabditida</taxon>
        <taxon>Spirurina</taxon>
        <taxon>Ascaridomorpha</taxon>
        <taxon>Ascaridoidea</taxon>
        <taxon>Anisakidae</taxon>
        <taxon>Anisakis</taxon>
        <taxon>Anisakis simplex complex</taxon>
    </lineage>
</organism>
<evidence type="ECO:0000259" key="5">
    <source>
        <dbReference type="Pfam" id="PF01094"/>
    </source>
</evidence>
<proteinExistence type="predicted"/>
<protein>
    <submittedName>
        <fullName evidence="8">ANF_receptor domain-containing protein</fullName>
    </submittedName>
</protein>
<gene>
    <name evidence="6" type="ORF">ASIM_LOCUS8488</name>
</gene>
<dbReference type="GO" id="GO:0016020">
    <property type="term" value="C:membrane"/>
    <property type="evidence" value="ECO:0007669"/>
    <property type="project" value="UniProtKB-SubCell"/>
</dbReference>
<evidence type="ECO:0000256" key="4">
    <source>
        <dbReference type="ARBA" id="ARBA00023136"/>
    </source>
</evidence>
<comment type="subcellular location">
    <subcellularLocation>
        <location evidence="1">Membrane</location>
    </subcellularLocation>
</comment>
<dbReference type="SUPFAM" id="SSF53822">
    <property type="entry name" value="Periplasmic binding protein-like I"/>
    <property type="match status" value="1"/>
</dbReference>
<feature type="domain" description="Receptor ligand binding region" evidence="5">
    <location>
        <begin position="1"/>
        <end position="56"/>
    </location>
</feature>
<dbReference type="GO" id="GO:0017046">
    <property type="term" value="F:peptide hormone binding"/>
    <property type="evidence" value="ECO:0007669"/>
    <property type="project" value="TreeGrafter"/>
</dbReference>
<evidence type="ECO:0000313" key="7">
    <source>
        <dbReference type="Proteomes" id="UP000267096"/>
    </source>
</evidence>
<dbReference type="GO" id="GO:0007165">
    <property type="term" value="P:signal transduction"/>
    <property type="evidence" value="ECO:0007669"/>
    <property type="project" value="TreeGrafter"/>
</dbReference>
<dbReference type="GO" id="GO:0038023">
    <property type="term" value="F:signaling receptor activity"/>
    <property type="evidence" value="ECO:0007669"/>
    <property type="project" value="TreeGrafter"/>
</dbReference>
<reference evidence="6 7" key="2">
    <citation type="submission" date="2018-11" db="EMBL/GenBank/DDBJ databases">
        <authorList>
            <consortium name="Pathogen Informatics"/>
        </authorList>
    </citation>
    <scope>NUCLEOTIDE SEQUENCE [LARGE SCALE GENOMIC DNA]</scope>
</reference>
<evidence type="ECO:0000256" key="1">
    <source>
        <dbReference type="ARBA" id="ARBA00004370"/>
    </source>
</evidence>
<keyword evidence="2" id="KW-0812">Transmembrane</keyword>
<dbReference type="PANTHER" id="PTHR44755">
    <property type="entry name" value="NATRIURETIC PEPTIDE RECEPTOR 3-RELATED"/>
    <property type="match status" value="1"/>
</dbReference>
<keyword evidence="4" id="KW-0472">Membrane</keyword>
<dbReference type="Pfam" id="PF01094">
    <property type="entry name" value="ANF_receptor"/>
    <property type="match status" value="1"/>
</dbReference>
<dbReference type="Gene3D" id="3.40.50.2300">
    <property type="match status" value="2"/>
</dbReference>
<evidence type="ECO:0000313" key="8">
    <source>
        <dbReference type="WBParaSite" id="ASIM_0000873601-mRNA-1"/>
    </source>
</evidence>
<dbReference type="OrthoDB" id="1890790at2759"/>
<evidence type="ECO:0000256" key="2">
    <source>
        <dbReference type="ARBA" id="ARBA00022692"/>
    </source>
</evidence>
<dbReference type="InterPro" id="IPR052612">
    <property type="entry name" value="ANP_Clearance_Receptor"/>
</dbReference>